<gene>
    <name evidence="1" type="ORF">QIE55_32515</name>
</gene>
<proteinExistence type="predicted"/>
<evidence type="ECO:0000313" key="1">
    <source>
        <dbReference type="EMBL" id="WMN03129.1"/>
    </source>
</evidence>
<sequence>MPIPRAMSTRLARLTEDSLTLARAAIVDFAAETPRPVWDSAKCA</sequence>
<evidence type="ECO:0000313" key="2">
    <source>
        <dbReference type="Proteomes" id="UP001230933"/>
    </source>
</evidence>
<organism evidence="1 2">
    <name type="scientific">Rhodococcus erythropolis</name>
    <name type="common">Arthrobacter picolinophilus</name>
    <dbReference type="NCBI Taxonomy" id="1833"/>
    <lineage>
        <taxon>Bacteria</taxon>
        <taxon>Bacillati</taxon>
        <taxon>Actinomycetota</taxon>
        <taxon>Actinomycetes</taxon>
        <taxon>Mycobacteriales</taxon>
        <taxon>Nocardiaceae</taxon>
        <taxon>Rhodococcus</taxon>
        <taxon>Rhodococcus erythropolis group</taxon>
    </lineage>
</organism>
<dbReference type="AlphaFoldDB" id="A0AAX3ZZ31"/>
<accession>A0AAX3ZZ31</accession>
<dbReference type="EMBL" id="CP133191">
    <property type="protein sequence ID" value="WMN03129.1"/>
    <property type="molecule type" value="Genomic_DNA"/>
</dbReference>
<geneLocation type="plasmid" evidence="1 2">
    <name>pMGMM8_1</name>
</geneLocation>
<dbReference type="RefSeq" id="WP_256670376.1">
    <property type="nucleotide sequence ID" value="NZ_CP133191.1"/>
</dbReference>
<protein>
    <submittedName>
        <fullName evidence="1">Uncharacterized protein</fullName>
    </submittedName>
</protein>
<name>A0AAX3ZZ31_RHOER</name>
<keyword evidence="1" id="KW-0614">Plasmid</keyword>
<dbReference type="Proteomes" id="UP001230933">
    <property type="component" value="Plasmid pMGMM8_1"/>
</dbReference>
<reference evidence="1" key="1">
    <citation type="submission" date="2023-08" db="EMBL/GenBank/DDBJ databases">
        <title>Isolation and Characterization of Rhodococcus erythropolis MGMM8.</title>
        <authorList>
            <person name="Diabankana R.G.C."/>
            <person name="Afordoanyi D.M."/>
            <person name="Validov S.Z."/>
        </authorList>
    </citation>
    <scope>NUCLEOTIDE SEQUENCE</scope>
    <source>
        <strain evidence="1">MGMM8</strain>
        <plasmid evidence="1">pMGMM8_1</plasmid>
    </source>
</reference>